<dbReference type="Proteomes" id="UP000284657">
    <property type="component" value="Unassembled WGS sequence"/>
</dbReference>
<dbReference type="Proteomes" id="UP000277300">
    <property type="component" value="Unassembled WGS sequence"/>
</dbReference>
<protein>
    <submittedName>
        <fullName evidence="5">Uncharacterized protein</fullName>
    </submittedName>
</protein>
<reference evidence="7 8" key="1">
    <citation type="submission" date="2018-07" db="EMBL/GenBank/DDBJ databases">
        <title>Genome sequencing of oomycete isolates from Chile give support for New Zealand origin for Phytophthora kernoviae and make available the first Nothophytophthora sp. genome.</title>
        <authorList>
            <person name="Studholme D.J."/>
            <person name="Sanfuentes E."/>
            <person name="Panda P."/>
            <person name="Hill R."/>
            <person name="Sambles C."/>
            <person name="Grant M."/>
            <person name="Williams N.M."/>
            <person name="Mcdougal R.L."/>
        </authorList>
    </citation>
    <scope>NUCLEOTIDE SEQUENCE [LARGE SCALE GENOMIC DNA]</scope>
    <source>
        <strain evidence="5">Chile6</strain>
        <strain evidence="6">Chile7</strain>
    </source>
</reference>
<dbReference type="InterPro" id="IPR006600">
    <property type="entry name" value="HTH_CenpB_DNA-bd_dom"/>
</dbReference>
<keyword evidence="1" id="KW-0238">DNA-binding</keyword>
<dbReference type="GO" id="GO:0003677">
    <property type="term" value="F:DNA binding"/>
    <property type="evidence" value="ECO:0007669"/>
    <property type="project" value="UniProtKB-KW"/>
</dbReference>
<evidence type="ECO:0000256" key="2">
    <source>
        <dbReference type="SAM" id="MobiDB-lite"/>
    </source>
</evidence>
<dbReference type="InterPro" id="IPR009057">
    <property type="entry name" value="Homeodomain-like_sf"/>
</dbReference>
<dbReference type="Gene3D" id="1.10.10.60">
    <property type="entry name" value="Homeodomain-like"/>
    <property type="match status" value="2"/>
</dbReference>
<feature type="domain" description="HTH CENPB-type" evidence="4">
    <location>
        <begin position="98"/>
        <end position="134"/>
    </location>
</feature>
<evidence type="ECO:0000313" key="5">
    <source>
        <dbReference type="EMBL" id="RLN59105.1"/>
    </source>
</evidence>
<feature type="compositionally biased region" description="Low complexity" evidence="2">
    <location>
        <begin position="1"/>
        <end position="14"/>
    </location>
</feature>
<feature type="region of interest" description="Disordered" evidence="2">
    <location>
        <begin position="1"/>
        <end position="28"/>
    </location>
</feature>
<sequence length="561" mass="61516">MKRSSSPLPAAEAAPGKKKRRSQPMGNLTNLQKRQLCVKFSQVKMTQQELCQWAKREFQLAHLPHQSTISKILARADELTQMAPRDLLARRKGLVTHPELDTALCNWVLCARANGLKISGDIIKTQARVLAAQLGVASTAASHIALGLDLTNVRLEILPPSMEPMQVPINTTTNAVMDSSDLASASASIAETALGETSIPDSTQSLTQPEVPQTEPLAQSQPQISAQDATVAIDSATLPTMPTTMQPMDAGIIMAFKRRYRRYHMLYALDRHEAGRQDVFHVGQLQAMRWARHCWKQELSEDIIRKCWAVTEIVTPKPTPETLTAFETIEEDIDKEICDTVQLLNILRPLLIDDFVSPRDENVEIHCSGSDESDFMYTVPDVYAGETKNNDKKFSADNTDMIQQQQPTIPNELTPRLQELHARIEASASSVATISAVSLTTSVNAVIGESTGAISVSPGTTVDVLGLSASGLTAEGISDAPASNEQLIDCFKVLLPELDRLRHISAADRLDGDMSSPSLKSSTLWPEPLRLLPTLGRCNYPQICRYQQETHGFLGRASSHG</sequence>
<evidence type="ECO:0000256" key="1">
    <source>
        <dbReference type="ARBA" id="ARBA00023125"/>
    </source>
</evidence>
<comment type="caution">
    <text evidence="5">The sequence shown here is derived from an EMBL/GenBank/DDBJ whole genome shotgun (WGS) entry which is preliminary data.</text>
</comment>
<evidence type="ECO:0000313" key="6">
    <source>
        <dbReference type="EMBL" id="RLN71886.1"/>
    </source>
</evidence>
<evidence type="ECO:0000313" key="8">
    <source>
        <dbReference type="Proteomes" id="UP000284657"/>
    </source>
</evidence>
<feature type="domain" description="DDE-1" evidence="3">
    <location>
        <begin position="227"/>
        <end position="308"/>
    </location>
</feature>
<dbReference type="EMBL" id="MBAD02000006">
    <property type="protein sequence ID" value="RLN71886.1"/>
    <property type="molecule type" value="Genomic_DNA"/>
</dbReference>
<feature type="region of interest" description="Disordered" evidence="2">
    <location>
        <begin position="197"/>
        <end position="223"/>
    </location>
</feature>
<evidence type="ECO:0000313" key="7">
    <source>
        <dbReference type="Proteomes" id="UP000277300"/>
    </source>
</evidence>
<dbReference type="AlphaFoldDB" id="A0A3F2RLW3"/>
<dbReference type="Pfam" id="PF03184">
    <property type="entry name" value="DDE_1"/>
    <property type="match status" value="1"/>
</dbReference>
<evidence type="ECO:0000259" key="4">
    <source>
        <dbReference type="Pfam" id="PF03221"/>
    </source>
</evidence>
<dbReference type="SUPFAM" id="SSF46689">
    <property type="entry name" value="Homeodomain-like"/>
    <property type="match status" value="1"/>
</dbReference>
<dbReference type="PANTHER" id="PTHR19303:SF73">
    <property type="entry name" value="PROTEIN PDC2"/>
    <property type="match status" value="1"/>
</dbReference>
<accession>A0A3F2RLW3</accession>
<name>A0A3F2RLW3_9STRA</name>
<gene>
    <name evidence="6" type="ORF">BBJ29_003963</name>
    <name evidence="5" type="ORF">BBP00_00006673</name>
</gene>
<dbReference type="InterPro" id="IPR004875">
    <property type="entry name" value="DDE_SF_endonuclease_dom"/>
</dbReference>
<dbReference type="Pfam" id="PF03221">
    <property type="entry name" value="HTH_Tnp_Tc5"/>
    <property type="match status" value="1"/>
</dbReference>
<dbReference type="GO" id="GO:0005634">
    <property type="term" value="C:nucleus"/>
    <property type="evidence" value="ECO:0007669"/>
    <property type="project" value="TreeGrafter"/>
</dbReference>
<dbReference type="PANTHER" id="PTHR19303">
    <property type="entry name" value="TRANSPOSON"/>
    <property type="match status" value="1"/>
</dbReference>
<organism evidence="5 7">
    <name type="scientific">Phytophthora kernoviae</name>
    <dbReference type="NCBI Taxonomy" id="325452"/>
    <lineage>
        <taxon>Eukaryota</taxon>
        <taxon>Sar</taxon>
        <taxon>Stramenopiles</taxon>
        <taxon>Oomycota</taxon>
        <taxon>Peronosporomycetes</taxon>
        <taxon>Peronosporales</taxon>
        <taxon>Peronosporaceae</taxon>
        <taxon>Phytophthora</taxon>
    </lineage>
</organism>
<proteinExistence type="predicted"/>
<dbReference type="OrthoDB" id="155630at2759"/>
<dbReference type="InterPro" id="IPR050863">
    <property type="entry name" value="CenT-Element_Derived"/>
</dbReference>
<evidence type="ECO:0000259" key="3">
    <source>
        <dbReference type="Pfam" id="PF03184"/>
    </source>
</evidence>
<dbReference type="EMBL" id="MBDO02000236">
    <property type="protein sequence ID" value="RLN59105.1"/>
    <property type="molecule type" value="Genomic_DNA"/>
</dbReference>
<feature type="compositionally biased region" description="Polar residues" evidence="2">
    <location>
        <begin position="199"/>
        <end position="223"/>
    </location>
</feature>